<dbReference type="EMBL" id="CAMXCT030001413">
    <property type="protein sequence ID" value="CAL4777185.1"/>
    <property type="molecule type" value="Genomic_DNA"/>
</dbReference>
<dbReference type="EMBL" id="CAMXCT010001413">
    <property type="protein sequence ID" value="CAI3989873.1"/>
    <property type="molecule type" value="Genomic_DNA"/>
</dbReference>
<evidence type="ECO:0000313" key="3">
    <source>
        <dbReference type="EMBL" id="CAL1143248.1"/>
    </source>
</evidence>
<feature type="compositionally biased region" description="Low complexity" evidence="1">
    <location>
        <begin position="22"/>
        <end position="40"/>
    </location>
</feature>
<comment type="caution">
    <text evidence="2">The sequence shown here is derived from an EMBL/GenBank/DDBJ whole genome shotgun (WGS) entry which is preliminary data.</text>
</comment>
<feature type="compositionally biased region" description="Basic and acidic residues" evidence="1">
    <location>
        <begin position="75"/>
        <end position="93"/>
    </location>
</feature>
<feature type="compositionally biased region" description="Basic residues" evidence="1">
    <location>
        <begin position="94"/>
        <end position="104"/>
    </location>
</feature>
<evidence type="ECO:0000256" key="1">
    <source>
        <dbReference type="SAM" id="MobiDB-lite"/>
    </source>
</evidence>
<keyword evidence="4" id="KW-1185">Reference proteome</keyword>
<feature type="region of interest" description="Disordered" evidence="1">
    <location>
        <begin position="22"/>
        <end position="119"/>
    </location>
</feature>
<reference evidence="2" key="1">
    <citation type="submission" date="2022-10" db="EMBL/GenBank/DDBJ databases">
        <authorList>
            <person name="Chen Y."/>
            <person name="Dougan E. K."/>
            <person name="Chan C."/>
            <person name="Rhodes N."/>
            <person name="Thang M."/>
        </authorList>
    </citation>
    <scope>NUCLEOTIDE SEQUENCE</scope>
</reference>
<evidence type="ECO:0000313" key="4">
    <source>
        <dbReference type="Proteomes" id="UP001152797"/>
    </source>
</evidence>
<dbReference type="EMBL" id="CAMXCT020001413">
    <property type="protein sequence ID" value="CAL1143248.1"/>
    <property type="molecule type" value="Genomic_DNA"/>
</dbReference>
<gene>
    <name evidence="2" type="ORF">C1SCF055_LOCUS16904</name>
</gene>
<protein>
    <submittedName>
        <fullName evidence="2">Uncharacterized protein</fullName>
    </submittedName>
</protein>
<evidence type="ECO:0000313" key="2">
    <source>
        <dbReference type="EMBL" id="CAI3989873.1"/>
    </source>
</evidence>
<dbReference type="AlphaFoldDB" id="A0A9P1CFS4"/>
<sequence length="248" mass="26865">MRKKKREQLKKEKDALNGAAELAAVEPAAAPEAETAAPSKRSLKRKKAAAKKAAAKEKALASAAPTVPTESIDEIFAKRKPQESGEKEAESAQKPKRKLRKRPKGSADDPLGRSGVWTDDGLGGIYNKEGWTGRRTESDQLRIFKAHLIQAWGPDRRIASIRGPFMLANGVAISATDLDARPGQMEPSMRVAGPIAQLLGMVDSSSLMDLSTWANGVETAFMAMELTIWRMDHPTMGSGFTVIEMVLA</sequence>
<feature type="compositionally biased region" description="Basic residues" evidence="1">
    <location>
        <begin position="41"/>
        <end position="50"/>
    </location>
</feature>
<organism evidence="2">
    <name type="scientific">Cladocopium goreaui</name>
    <dbReference type="NCBI Taxonomy" id="2562237"/>
    <lineage>
        <taxon>Eukaryota</taxon>
        <taxon>Sar</taxon>
        <taxon>Alveolata</taxon>
        <taxon>Dinophyceae</taxon>
        <taxon>Suessiales</taxon>
        <taxon>Symbiodiniaceae</taxon>
        <taxon>Cladocopium</taxon>
    </lineage>
</organism>
<dbReference type="OrthoDB" id="445740at2759"/>
<proteinExistence type="predicted"/>
<name>A0A9P1CFS4_9DINO</name>
<reference evidence="3" key="2">
    <citation type="submission" date="2024-04" db="EMBL/GenBank/DDBJ databases">
        <authorList>
            <person name="Chen Y."/>
            <person name="Shah S."/>
            <person name="Dougan E. K."/>
            <person name="Thang M."/>
            <person name="Chan C."/>
        </authorList>
    </citation>
    <scope>NUCLEOTIDE SEQUENCE [LARGE SCALE GENOMIC DNA]</scope>
</reference>
<accession>A0A9P1CFS4</accession>
<dbReference type="Proteomes" id="UP001152797">
    <property type="component" value="Unassembled WGS sequence"/>
</dbReference>